<evidence type="ECO:0000313" key="2">
    <source>
        <dbReference type="EMBL" id="KAF7811324.1"/>
    </source>
</evidence>
<dbReference type="InterPro" id="IPR002156">
    <property type="entry name" value="RNaseH_domain"/>
</dbReference>
<dbReference type="InterPro" id="IPR012337">
    <property type="entry name" value="RNaseH-like_sf"/>
</dbReference>
<dbReference type="GO" id="GO:0003676">
    <property type="term" value="F:nucleic acid binding"/>
    <property type="evidence" value="ECO:0007669"/>
    <property type="project" value="InterPro"/>
</dbReference>
<sequence>MESQIFSLASLQYSFATTFTCKGSRASWGWSSLFEGKEALKKDLCWKIGNGLNVKIWDDNWIPSMPDDINQCTSVEERKAILNHQVADSLVWAPANDGCYKVKKGYHLFKEDVKVESLCKPSCSFQEGVRRIDDCWLNILCSGDFDEVTTAHLTFMRWNIRKDRCKWVFEKVAVDPDYTILKSLRAAEEFRGVASFDGSKAPIPRSNIITKWSFPGSGKIKINCDGAFKGLEEGSGIGIILRDHNGLVLYGCSRNVVADYALMEAINLAVDLELKGAIFESDCAVLVDAVKEKNMQCLWQCAGILDCILQGWSRLSNPSLVRNELTRTGGGPEKIWGFLALWRLDVDEEEGSAVI</sequence>
<proteinExistence type="predicted"/>
<gene>
    <name evidence="2" type="ORF">G2W53_032300</name>
</gene>
<dbReference type="Proteomes" id="UP000634136">
    <property type="component" value="Unassembled WGS sequence"/>
</dbReference>
<keyword evidence="2" id="KW-0808">Transferase</keyword>
<dbReference type="AlphaFoldDB" id="A0A834WBP4"/>
<accession>A0A834WBP4</accession>
<comment type="caution">
    <text evidence="2">The sequence shown here is derived from an EMBL/GenBank/DDBJ whole genome shotgun (WGS) entry which is preliminary data.</text>
</comment>
<dbReference type="Gene3D" id="3.30.420.10">
    <property type="entry name" value="Ribonuclease H-like superfamily/Ribonuclease H"/>
    <property type="match status" value="1"/>
</dbReference>
<dbReference type="InterPro" id="IPR044730">
    <property type="entry name" value="RNase_H-like_dom_plant"/>
</dbReference>
<dbReference type="EMBL" id="JAAIUW010000010">
    <property type="protein sequence ID" value="KAF7811324.1"/>
    <property type="molecule type" value="Genomic_DNA"/>
</dbReference>
<dbReference type="InterPro" id="IPR052929">
    <property type="entry name" value="RNase_H-like_EbsB-rel"/>
</dbReference>
<dbReference type="GO" id="GO:0003964">
    <property type="term" value="F:RNA-directed DNA polymerase activity"/>
    <property type="evidence" value="ECO:0007669"/>
    <property type="project" value="UniProtKB-KW"/>
</dbReference>
<name>A0A834WBP4_9FABA</name>
<dbReference type="Pfam" id="PF13456">
    <property type="entry name" value="RVT_3"/>
    <property type="match status" value="1"/>
</dbReference>
<keyword evidence="3" id="KW-1185">Reference proteome</keyword>
<keyword evidence="2" id="KW-0548">Nucleotidyltransferase</keyword>
<protein>
    <submittedName>
        <fullName evidence="2">Reverse transcriptase</fullName>
    </submittedName>
</protein>
<dbReference type="GO" id="GO:0004523">
    <property type="term" value="F:RNA-DNA hybrid ribonuclease activity"/>
    <property type="evidence" value="ECO:0007669"/>
    <property type="project" value="InterPro"/>
</dbReference>
<organism evidence="2 3">
    <name type="scientific">Senna tora</name>
    <dbReference type="NCBI Taxonomy" id="362788"/>
    <lineage>
        <taxon>Eukaryota</taxon>
        <taxon>Viridiplantae</taxon>
        <taxon>Streptophyta</taxon>
        <taxon>Embryophyta</taxon>
        <taxon>Tracheophyta</taxon>
        <taxon>Spermatophyta</taxon>
        <taxon>Magnoliopsida</taxon>
        <taxon>eudicotyledons</taxon>
        <taxon>Gunneridae</taxon>
        <taxon>Pentapetalae</taxon>
        <taxon>rosids</taxon>
        <taxon>fabids</taxon>
        <taxon>Fabales</taxon>
        <taxon>Fabaceae</taxon>
        <taxon>Caesalpinioideae</taxon>
        <taxon>Cassia clade</taxon>
        <taxon>Senna</taxon>
    </lineage>
</organism>
<evidence type="ECO:0000259" key="1">
    <source>
        <dbReference type="Pfam" id="PF13456"/>
    </source>
</evidence>
<dbReference type="PANTHER" id="PTHR47074:SF73">
    <property type="entry name" value="OS04G0448401 PROTEIN"/>
    <property type="match status" value="1"/>
</dbReference>
<feature type="domain" description="RNase H type-1" evidence="1">
    <location>
        <begin position="223"/>
        <end position="297"/>
    </location>
</feature>
<keyword evidence="2" id="KW-0695">RNA-directed DNA polymerase</keyword>
<dbReference type="PANTHER" id="PTHR47074">
    <property type="entry name" value="BNAC02G40300D PROTEIN"/>
    <property type="match status" value="1"/>
</dbReference>
<evidence type="ECO:0000313" key="3">
    <source>
        <dbReference type="Proteomes" id="UP000634136"/>
    </source>
</evidence>
<dbReference type="InterPro" id="IPR036397">
    <property type="entry name" value="RNaseH_sf"/>
</dbReference>
<dbReference type="SUPFAM" id="SSF53098">
    <property type="entry name" value="Ribonuclease H-like"/>
    <property type="match status" value="1"/>
</dbReference>
<dbReference type="OrthoDB" id="1929473at2759"/>
<dbReference type="CDD" id="cd06222">
    <property type="entry name" value="RNase_H_like"/>
    <property type="match status" value="1"/>
</dbReference>
<reference evidence="2" key="1">
    <citation type="submission" date="2020-09" db="EMBL/GenBank/DDBJ databases">
        <title>Genome-Enabled Discovery of Anthraquinone Biosynthesis in Senna tora.</title>
        <authorList>
            <person name="Kang S.-H."/>
            <person name="Pandey R.P."/>
            <person name="Lee C.-M."/>
            <person name="Sim J.-S."/>
            <person name="Jeong J.-T."/>
            <person name="Choi B.-S."/>
            <person name="Jung M."/>
            <person name="Ginzburg D."/>
            <person name="Zhao K."/>
            <person name="Won S.Y."/>
            <person name="Oh T.-J."/>
            <person name="Yu Y."/>
            <person name="Kim N.-H."/>
            <person name="Lee O.R."/>
            <person name="Lee T.-H."/>
            <person name="Bashyal P."/>
            <person name="Kim T.-S."/>
            <person name="Lee W.-H."/>
            <person name="Kawkins C."/>
            <person name="Kim C.-K."/>
            <person name="Kim J.S."/>
            <person name="Ahn B.O."/>
            <person name="Rhee S.Y."/>
            <person name="Sohng J.K."/>
        </authorList>
    </citation>
    <scope>NUCLEOTIDE SEQUENCE</scope>
    <source>
        <tissue evidence="2">Leaf</tissue>
    </source>
</reference>